<reference evidence="2" key="1">
    <citation type="submission" date="2022-07" db="EMBL/GenBank/DDBJ databases">
        <title>Genome analysis of Parmales, a sister group of diatoms, reveals the evolutionary specialization of diatoms from phago-mixotrophs to photoautotrophs.</title>
        <authorList>
            <person name="Ban H."/>
            <person name="Sato S."/>
            <person name="Yoshikawa S."/>
            <person name="Kazumasa Y."/>
            <person name="Nakamura Y."/>
            <person name="Ichinomiya M."/>
            <person name="Saitoh K."/>
            <person name="Sato N."/>
            <person name="Blanc-Mathieu R."/>
            <person name="Endo H."/>
            <person name="Kuwata A."/>
            <person name="Ogata H."/>
        </authorList>
    </citation>
    <scope>NUCLEOTIDE SEQUENCE</scope>
</reference>
<name>A0A9W7CCA7_9STRA</name>
<protein>
    <submittedName>
        <fullName evidence="2">Uncharacterized protein</fullName>
    </submittedName>
</protein>
<feature type="region of interest" description="Disordered" evidence="1">
    <location>
        <begin position="41"/>
        <end position="79"/>
    </location>
</feature>
<evidence type="ECO:0000313" key="2">
    <source>
        <dbReference type="EMBL" id="GMI03120.1"/>
    </source>
</evidence>
<dbReference type="AlphaFoldDB" id="A0A9W7CCA7"/>
<evidence type="ECO:0000256" key="1">
    <source>
        <dbReference type="SAM" id="MobiDB-lite"/>
    </source>
</evidence>
<gene>
    <name evidence="2" type="ORF">TrRE_jg5842</name>
</gene>
<accession>A0A9W7CCA7</accession>
<keyword evidence="3" id="KW-1185">Reference proteome</keyword>
<sequence length="89" mass="9658">MSKQEKFKKVSPSGMSINFIYTDYKAGKGGESHTEIVVGATGVRQEKGKKKRKIETSGGSTAAPTPVPTPDSPPPVPPFSRLCRRELLR</sequence>
<comment type="caution">
    <text evidence="2">The sequence shown here is derived from an EMBL/GenBank/DDBJ whole genome shotgun (WGS) entry which is preliminary data.</text>
</comment>
<evidence type="ECO:0000313" key="3">
    <source>
        <dbReference type="Proteomes" id="UP001165082"/>
    </source>
</evidence>
<organism evidence="2 3">
    <name type="scientific">Triparma retinervis</name>
    <dbReference type="NCBI Taxonomy" id="2557542"/>
    <lineage>
        <taxon>Eukaryota</taxon>
        <taxon>Sar</taxon>
        <taxon>Stramenopiles</taxon>
        <taxon>Ochrophyta</taxon>
        <taxon>Bolidophyceae</taxon>
        <taxon>Parmales</taxon>
        <taxon>Triparmaceae</taxon>
        <taxon>Triparma</taxon>
    </lineage>
</organism>
<dbReference type="EMBL" id="BRXZ01000018">
    <property type="protein sequence ID" value="GMI03120.1"/>
    <property type="molecule type" value="Genomic_DNA"/>
</dbReference>
<proteinExistence type="predicted"/>
<dbReference type="Proteomes" id="UP001165082">
    <property type="component" value="Unassembled WGS sequence"/>
</dbReference>
<feature type="compositionally biased region" description="Pro residues" evidence="1">
    <location>
        <begin position="65"/>
        <end position="78"/>
    </location>
</feature>